<dbReference type="RefSeq" id="WP_119437796.1">
    <property type="nucleotide sequence ID" value="NZ_QWGR01000004.1"/>
</dbReference>
<evidence type="ECO:0000256" key="1">
    <source>
        <dbReference type="SAM" id="Phobius"/>
    </source>
</evidence>
<dbReference type="OrthoDB" id="1123171at2"/>
<feature type="chain" id="PRO_5017358355" description="DUF1573 domain-containing protein" evidence="2">
    <location>
        <begin position="20"/>
        <end position="182"/>
    </location>
</feature>
<dbReference type="AlphaFoldDB" id="A0A399SY01"/>
<dbReference type="EMBL" id="QWGR01000004">
    <property type="protein sequence ID" value="RIJ48876.1"/>
    <property type="molecule type" value="Genomic_DNA"/>
</dbReference>
<protein>
    <recommendedName>
        <fullName evidence="5">DUF1573 domain-containing protein</fullName>
    </recommendedName>
</protein>
<name>A0A399SY01_9BACT</name>
<evidence type="ECO:0000313" key="4">
    <source>
        <dbReference type="Proteomes" id="UP000265926"/>
    </source>
</evidence>
<comment type="caution">
    <text evidence="3">The sequence shown here is derived from an EMBL/GenBank/DDBJ whole genome shotgun (WGS) entry which is preliminary data.</text>
</comment>
<evidence type="ECO:0008006" key="5">
    <source>
        <dbReference type="Google" id="ProtNLM"/>
    </source>
</evidence>
<reference evidence="3 4" key="1">
    <citation type="submission" date="2018-08" db="EMBL/GenBank/DDBJ databases">
        <title>Pallidiluteibacterium maritimus gen. nov., sp. nov., isolated from coastal sediment.</title>
        <authorList>
            <person name="Zhou L.Y."/>
        </authorList>
    </citation>
    <scope>NUCLEOTIDE SEQUENCE [LARGE SCALE GENOMIC DNA]</scope>
    <source>
        <strain evidence="3 4">XSD2</strain>
    </source>
</reference>
<keyword evidence="1" id="KW-0472">Membrane</keyword>
<feature type="transmembrane region" description="Helical" evidence="1">
    <location>
        <begin position="29"/>
        <end position="47"/>
    </location>
</feature>
<proteinExistence type="predicted"/>
<evidence type="ECO:0000313" key="3">
    <source>
        <dbReference type="EMBL" id="RIJ48876.1"/>
    </source>
</evidence>
<keyword evidence="1" id="KW-0812">Transmembrane</keyword>
<gene>
    <name evidence="3" type="ORF">D1614_10150</name>
</gene>
<evidence type="ECO:0000256" key="2">
    <source>
        <dbReference type="SAM" id="SignalP"/>
    </source>
</evidence>
<keyword evidence="4" id="KW-1185">Reference proteome</keyword>
<dbReference type="Proteomes" id="UP000265926">
    <property type="component" value="Unassembled WGS sequence"/>
</dbReference>
<sequence length="182" mass="20921">MKKLLSILFFSSFSFRLFAQNEVGPDGDKLVYIFLVLVALIAGFIFTGRSSRKTKDGGGKPLFGNGGVRIELGKSAIYYPDRLTLTVKNTGKTDIDLARPLLVFDNFWIKRKFRLKGSNNYVFYPLYLEKGKTHTLEIDLRRFYGHDDRLKKFPKAKIYLEDVKGKKLGSRAVFLRKTAFKF</sequence>
<feature type="signal peptide" evidence="2">
    <location>
        <begin position="1"/>
        <end position="19"/>
    </location>
</feature>
<organism evidence="3 4">
    <name type="scientific">Maribellus luteus</name>
    <dbReference type="NCBI Taxonomy" id="2305463"/>
    <lineage>
        <taxon>Bacteria</taxon>
        <taxon>Pseudomonadati</taxon>
        <taxon>Bacteroidota</taxon>
        <taxon>Bacteroidia</taxon>
        <taxon>Marinilabiliales</taxon>
        <taxon>Prolixibacteraceae</taxon>
        <taxon>Maribellus</taxon>
    </lineage>
</organism>
<keyword evidence="1" id="KW-1133">Transmembrane helix</keyword>
<accession>A0A399SY01</accession>
<keyword evidence="2" id="KW-0732">Signal</keyword>